<dbReference type="InterPro" id="IPR039391">
    <property type="entry name" value="Phytocyanin-like"/>
</dbReference>
<dbReference type="PROSITE" id="PS51485">
    <property type="entry name" value="PHYTOCYANIN"/>
    <property type="match status" value="1"/>
</dbReference>
<feature type="transmembrane region" description="Helical" evidence="3">
    <location>
        <begin position="155"/>
        <end position="176"/>
    </location>
</feature>
<keyword evidence="1" id="KW-1015">Disulfide bond</keyword>
<evidence type="ECO:0000256" key="4">
    <source>
        <dbReference type="SAM" id="SignalP"/>
    </source>
</evidence>
<evidence type="ECO:0000313" key="7">
    <source>
        <dbReference type="EMBL" id="OAE25263.1"/>
    </source>
</evidence>
<evidence type="ECO:0000256" key="2">
    <source>
        <dbReference type="ARBA" id="ARBA00023180"/>
    </source>
</evidence>
<dbReference type="Proteomes" id="UP001162541">
    <property type="component" value="Chromosome 3"/>
</dbReference>
<keyword evidence="3" id="KW-1133">Transmembrane helix</keyword>
<reference evidence="9" key="3">
    <citation type="journal article" date="2020" name="Curr. Biol.">
        <title>Chromatin organization in early land plants reveals an ancestral association between H3K27me3, transposons, and constitutive heterochromatin.</title>
        <authorList>
            <person name="Montgomery S.A."/>
            <person name="Tanizawa Y."/>
            <person name="Galik B."/>
            <person name="Wang N."/>
            <person name="Ito T."/>
            <person name="Mochizuki T."/>
            <person name="Akimcheva S."/>
            <person name="Bowman J.L."/>
            <person name="Cognat V."/>
            <person name="Marechal-Drouard L."/>
            <person name="Ekker H."/>
            <person name="Hong S.F."/>
            <person name="Kohchi T."/>
            <person name="Lin S.S."/>
            <person name="Liu L.D."/>
            <person name="Nakamura Y."/>
            <person name="Valeeva L.R."/>
            <person name="Shakirov E.V."/>
            <person name="Shippen D.E."/>
            <person name="Wei W.L."/>
            <person name="Yagura M."/>
            <person name="Yamaoka S."/>
            <person name="Yamato K.T."/>
            <person name="Liu C."/>
            <person name="Berger F."/>
        </authorList>
    </citation>
    <scope>NUCLEOTIDE SEQUENCE [LARGE SCALE GENOMIC DNA]</scope>
    <source>
        <strain evidence="9">Tak-1</strain>
    </source>
</reference>
<dbReference type="PANTHER" id="PTHR33021">
    <property type="entry name" value="BLUE COPPER PROTEIN"/>
    <property type="match status" value="1"/>
</dbReference>
<protein>
    <recommendedName>
        <fullName evidence="5">Phytocyanin domain-containing protein</fullName>
    </recommendedName>
</protein>
<keyword evidence="4" id="KW-0732">Signal</keyword>
<reference evidence="6" key="2">
    <citation type="journal article" date="2019" name="Curr. Biol.">
        <title>Chromatin organization in early land plants reveals an ancestral association between H3K27me3, transposons, and constitutive heterochromatin.</title>
        <authorList>
            <person name="Montgomery S.A."/>
            <person name="Tanizawa Y."/>
            <person name="Galik B."/>
            <person name="Wang N."/>
            <person name="Ito T."/>
            <person name="Mochizuki T."/>
            <person name="Akimcheva S."/>
            <person name="Bowman J."/>
            <person name="Cognat V."/>
            <person name="Drouard L."/>
            <person name="Ekker H."/>
            <person name="Houng S."/>
            <person name="Kohchi T."/>
            <person name="Lin S."/>
            <person name="Liu L.D."/>
            <person name="Nakamura Y."/>
            <person name="Valeeva L.R."/>
            <person name="Shakirov E.V."/>
            <person name="Shippen D.E."/>
            <person name="Wei W."/>
            <person name="Yagura M."/>
            <person name="Yamaoka S."/>
            <person name="Yamato K.T."/>
            <person name="Liu C."/>
            <person name="Berger F."/>
        </authorList>
    </citation>
    <scope>NUCLEOTIDE SEQUENCE [LARGE SCALE GENOMIC DNA]</scope>
    <source>
        <strain evidence="6">Tak-1</strain>
    </source>
</reference>
<keyword evidence="3" id="KW-0472">Membrane</keyword>
<keyword evidence="8" id="KW-1185">Reference proteome</keyword>
<dbReference type="AlphaFoldDB" id="A0A176VY01"/>
<evidence type="ECO:0000313" key="9">
    <source>
        <dbReference type="Proteomes" id="UP001162541"/>
    </source>
</evidence>
<feature type="domain" description="Phytocyanin" evidence="5">
    <location>
        <begin position="24"/>
        <end position="127"/>
    </location>
</feature>
<dbReference type="SUPFAM" id="SSF49503">
    <property type="entry name" value="Cupredoxins"/>
    <property type="match status" value="1"/>
</dbReference>
<reference evidence="7 8" key="1">
    <citation type="submission" date="2016-03" db="EMBL/GenBank/DDBJ databases">
        <title>Mechanisms controlling the formation of the plant cell surface in tip-growing cells are functionally conserved among land plants.</title>
        <authorList>
            <person name="Honkanen S."/>
            <person name="Jones V.A."/>
            <person name="Morieri G."/>
            <person name="Champion C."/>
            <person name="Hetherington A.J."/>
            <person name="Kelly S."/>
            <person name="Saint-Marcoux D."/>
            <person name="Proust H."/>
            <person name="Prescott H."/>
            <person name="Dolan L."/>
        </authorList>
    </citation>
    <scope>NUCLEOTIDE SEQUENCE [LARGE SCALE GENOMIC DNA]</scope>
    <source>
        <strain evidence="8">cv. Tak-1 and cv. Tak-2</strain>
        <tissue evidence="7">Whole gametophyte</tissue>
    </source>
</reference>
<dbReference type="InterPro" id="IPR008972">
    <property type="entry name" value="Cupredoxin"/>
</dbReference>
<accession>A0A176VY01</accession>
<dbReference type="FunFam" id="2.60.40.420:FF:000034">
    <property type="entry name" value="Cupredoxin superfamily protein"/>
    <property type="match status" value="1"/>
</dbReference>
<keyword evidence="2" id="KW-0325">Glycoprotein</keyword>
<evidence type="ECO:0000313" key="8">
    <source>
        <dbReference type="Proteomes" id="UP000077202"/>
    </source>
</evidence>
<name>A0A176VY01_MARPO</name>
<dbReference type="PANTHER" id="PTHR33021:SF537">
    <property type="entry name" value="UCLACYANIN 2"/>
    <property type="match status" value="1"/>
</dbReference>
<dbReference type="GO" id="GO:0005886">
    <property type="term" value="C:plasma membrane"/>
    <property type="evidence" value="ECO:0007669"/>
    <property type="project" value="TreeGrafter"/>
</dbReference>
<dbReference type="Gene3D" id="2.60.40.420">
    <property type="entry name" value="Cupredoxins - blue copper proteins"/>
    <property type="match status" value="1"/>
</dbReference>
<dbReference type="GO" id="GO:0009055">
    <property type="term" value="F:electron transfer activity"/>
    <property type="evidence" value="ECO:0007669"/>
    <property type="project" value="InterPro"/>
</dbReference>
<gene>
    <name evidence="7" type="ORF">AXG93_3776s1000</name>
    <name evidence="6" type="ORF">Mp_3g10290</name>
</gene>
<feature type="signal peptide" evidence="4">
    <location>
        <begin position="1"/>
        <end position="23"/>
    </location>
</feature>
<dbReference type="EMBL" id="AP019868">
    <property type="protein sequence ID" value="BBN05100.1"/>
    <property type="molecule type" value="Genomic_DNA"/>
</dbReference>
<dbReference type="Proteomes" id="UP000077202">
    <property type="component" value="Unassembled WGS sequence"/>
</dbReference>
<evidence type="ECO:0000313" key="6">
    <source>
        <dbReference type="EMBL" id="BBN05100.1"/>
    </source>
</evidence>
<dbReference type="Pfam" id="PF02298">
    <property type="entry name" value="Cu_bind_like"/>
    <property type="match status" value="1"/>
</dbReference>
<keyword evidence="3" id="KW-0812">Transmembrane</keyword>
<sequence length="177" mass="18687">MAGVQGKLITIMVLASMLQIASAVTYTVGDAVGWTFVESATFYDDWAKTHTFRVGDELDFVYSFPAHDVFQVSETDVASCTNATTIQKWEFSNAKVTLNSVGYHGYICSLPSHCSPGNMKMSLQVVAADETVSEQFADAPAGPPTAGDTPGNSGFTLQSGSALIFLTVAAALVALLS</sequence>
<feature type="chain" id="PRO_5042333753" description="Phytocyanin domain-containing protein" evidence="4">
    <location>
        <begin position="24"/>
        <end position="177"/>
    </location>
</feature>
<dbReference type="EMBL" id="LVLJ01002364">
    <property type="protein sequence ID" value="OAE25263.1"/>
    <property type="molecule type" value="Genomic_DNA"/>
</dbReference>
<dbReference type="InterPro" id="IPR003245">
    <property type="entry name" value="Phytocyanin_dom"/>
</dbReference>
<organism evidence="7 8">
    <name type="scientific">Marchantia polymorpha subsp. ruderalis</name>
    <dbReference type="NCBI Taxonomy" id="1480154"/>
    <lineage>
        <taxon>Eukaryota</taxon>
        <taxon>Viridiplantae</taxon>
        <taxon>Streptophyta</taxon>
        <taxon>Embryophyta</taxon>
        <taxon>Marchantiophyta</taxon>
        <taxon>Marchantiopsida</taxon>
        <taxon>Marchantiidae</taxon>
        <taxon>Marchantiales</taxon>
        <taxon>Marchantiaceae</taxon>
        <taxon>Marchantia</taxon>
    </lineage>
</organism>
<evidence type="ECO:0000259" key="5">
    <source>
        <dbReference type="PROSITE" id="PS51485"/>
    </source>
</evidence>
<evidence type="ECO:0000256" key="1">
    <source>
        <dbReference type="ARBA" id="ARBA00023157"/>
    </source>
</evidence>
<evidence type="ECO:0000256" key="3">
    <source>
        <dbReference type="SAM" id="Phobius"/>
    </source>
</evidence>
<proteinExistence type="predicted"/>